<feature type="compositionally biased region" description="Polar residues" evidence="1">
    <location>
        <begin position="905"/>
        <end position="918"/>
    </location>
</feature>
<reference evidence="2 3" key="1">
    <citation type="submission" date="2019-02" db="EMBL/GenBank/DDBJ databases">
        <title>Deep-cultivation of Planctomycetes and their phenomic and genomic characterization uncovers novel biology.</title>
        <authorList>
            <person name="Wiegand S."/>
            <person name="Jogler M."/>
            <person name="Boedeker C."/>
            <person name="Pinto D."/>
            <person name="Vollmers J."/>
            <person name="Rivas-Marin E."/>
            <person name="Kohn T."/>
            <person name="Peeters S.H."/>
            <person name="Heuer A."/>
            <person name="Rast P."/>
            <person name="Oberbeckmann S."/>
            <person name="Bunk B."/>
            <person name="Jeske O."/>
            <person name="Meyerdierks A."/>
            <person name="Storesund J.E."/>
            <person name="Kallscheuer N."/>
            <person name="Luecker S."/>
            <person name="Lage O.M."/>
            <person name="Pohl T."/>
            <person name="Merkel B.J."/>
            <person name="Hornburger P."/>
            <person name="Mueller R.-W."/>
            <person name="Bruemmer F."/>
            <person name="Labrenz M."/>
            <person name="Spormann A.M."/>
            <person name="Op Den Camp H."/>
            <person name="Overmann J."/>
            <person name="Amann R."/>
            <person name="Jetten M.S.M."/>
            <person name="Mascher T."/>
            <person name="Medema M.H."/>
            <person name="Devos D.P."/>
            <person name="Kaster A.-K."/>
            <person name="Ovreas L."/>
            <person name="Rohde M."/>
            <person name="Galperin M.Y."/>
            <person name="Jogler C."/>
        </authorList>
    </citation>
    <scope>NUCLEOTIDE SEQUENCE [LARGE SCALE GENOMIC DNA]</scope>
    <source>
        <strain evidence="2 3">Poly51</strain>
    </source>
</reference>
<dbReference type="OrthoDB" id="237985at2"/>
<protein>
    <recommendedName>
        <fullName evidence="4">Dockerin type I repeat protein</fullName>
    </recommendedName>
</protein>
<comment type="caution">
    <text evidence="2">The sequence shown here is derived from an EMBL/GenBank/DDBJ whole genome shotgun (WGS) entry which is preliminary data.</text>
</comment>
<dbReference type="Gene3D" id="2.130.10.10">
    <property type="entry name" value="YVTN repeat-like/Quinoprotein amine dehydrogenase"/>
    <property type="match status" value="1"/>
</dbReference>
<dbReference type="InterPro" id="IPR036439">
    <property type="entry name" value="Dockerin_dom_sf"/>
</dbReference>
<evidence type="ECO:0000313" key="2">
    <source>
        <dbReference type="EMBL" id="TWU60797.1"/>
    </source>
</evidence>
<dbReference type="Gene3D" id="1.10.1330.10">
    <property type="entry name" value="Dockerin domain"/>
    <property type="match status" value="1"/>
</dbReference>
<dbReference type="InterPro" id="IPR011047">
    <property type="entry name" value="Quinoprotein_ADH-like_sf"/>
</dbReference>
<dbReference type="SUPFAM" id="SSF117074">
    <property type="entry name" value="Hypothetical protein PA1324"/>
    <property type="match status" value="1"/>
</dbReference>
<dbReference type="GO" id="GO:0000272">
    <property type="term" value="P:polysaccharide catabolic process"/>
    <property type="evidence" value="ECO:0007669"/>
    <property type="project" value="InterPro"/>
</dbReference>
<sequence>MAQRPKRLRQHRLDIRRRLHVERLTDRRVLAAITGAVFEDLNRSMAQDSGEVAAAARLIYLDTNADGQLNAGESLSLAGPDGTFRFDDLADGEYRVALYNAAATQSQTFPVDAQASPALAVGNQLTAAAALPDGRQLVVGSDITGDQSWIVDADSDTVTPLAFHNGAFGVTVSATGWGQLAIDGDGNGVILEHVANPSSAASIPVRAVDATNVLSRIEVTTTTTSVPADTQVLSSATGVRSVFAWSSTDGLELSLWSNATSTLITSSPINVPAAVELLAFDDAAGLVALRSSDGSVSIHDVDGNFASLYSITDDIGAITIDGERDRLMAYSAADAALKVFRLQDADLIAEIPLDLSTLGSVTSIDMEQQPDALIVLGDSAVQQIKLDQPTSHRVTIAAGADVGGLKFGVVVAGANAAPTYSQLPIFSAVEDQTLNRDAPRALVGSSDVDGDAYVLVQTGAAANGIAEFRTDGSLTYTPSADFNGADSVTVVLHDGQSVSEAYTLTINVAPVADPPIDINVDIGPIREDIAAGTPIGTVEVIDVDGGGHIIAIDDPRFGEQNGQIIFIGGDINFENERLIPLIITGTDPETGETISENASVQVTDANDPITGITPTEAFVFENAPGDIVTELKVLDEDEEQFHTFTVDDPRFIVDSYDLRLADGVAVDYETEREIIVRVTATEFGTGGTYTETITITVRDLPEQPSTLALTDHAVVELTLGDVAGDVLIDGSTPDPRFDLTVDDQRFEIEGTTLKLKEDVFVELAVQSEIQVVITATDSQGEFASIERTFIIAVLPNETPLHNRNDPFDVDHGGSVTAADALAIINYLNVYGPGPVGSGGMGFCYDVNADGFITALDVLLVLNRLDELPSGTVGGEGEGEQIPAPEQQTPIQQRLDQPTGGLQIAVDSSTPAADSSPNQPRDAMFVQWQRDLSRDDDAIASWANNDSVASTADVDESLRLLSDENA</sequence>
<keyword evidence="3" id="KW-1185">Reference proteome</keyword>
<evidence type="ECO:0008006" key="4">
    <source>
        <dbReference type="Google" id="ProtNLM"/>
    </source>
</evidence>
<evidence type="ECO:0000313" key="3">
    <source>
        <dbReference type="Proteomes" id="UP000318288"/>
    </source>
</evidence>
<gene>
    <name evidence="2" type="ORF">Poly51_10780</name>
</gene>
<dbReference type="SUPFAM" id="SSF50998">
    <property type="entry name" value="Quinoprotein alcohol dehydrogenase-like"/>
    <property type="match status" value="1"/>
</dbReference>
<dbReference type="Gene3D" id="2.60.40.60">
    <property type="entry name" value="Cadherins"/>
    <property type="match status" value="1"/>
</dbReference>
<dbReference type="PROSITE" id="PS00018">
    <property type="entry name" value="EF_HAND_1"/>
    <property type="match status" value="1"/>
</dbReference>
<dbReference type="InterPro" id="IPR013783">
    <property type="entry name" value="Ig-like_fold"/>
</dbReference>
<proteinExistence type="predicted"/>
<evidence type="ECO:0000256" key="1">
    <source>
        <dbReference type="SAM" id="MobiDB-lite"/>
    </source>
</evidence>
<accession>A0A5C6FLB2</accession>
<dbReference type="Gene3D" id="2.60.40.10">
    <property type="entry name" value="Immunoglobulins"/>
    <property type="match status" value="1"/>
</dbReference>
<name>A0A5C6FLB2_9BACT</name>
<dbReference type="SUPFAM" id="SSF49313">
    <property type="entry name" value="Cadherin-like"/>
    <property type="match status" value="1"/>
</dbReference>
<dbReference type="Pfam" id="PF17963">
    <property type="entry name" value="Big_9"/>
    <property type="match status" value="1"/>
</dbReference>
<dbReference type="SUPFAM" id="SSF63446">
    <property type="entry name" value="Type I dockerin domain"/>
    <property type="match status" value="1"/>
</dbReference>
<dbReference type="InterPro" id="IPR015943">
    <property type="entry name" value="WD40/YVTN_repeat-like_dom_sf"/>
</dbReference>
<dbReference type="Pfam" id="PF00404">
    <property type="entry name" value="Dockerin_1"/>
    <property type="match status" value="1"/>
</dbReference>
<dbReference type="InterPro" id="IPR015919">
    <property type="entry name" value="Cadherin-like_sf"/>
</dbReference>
<feature type="region of interest" description="Disordered" evidence="1">
    <location>
        <begin position="901"/>
        <end position="923"/>
    </location>
</feature>
<dbReference type="Proteomes" id="UP000318288">
    <property type="component" value="Unassembled WGS sequence"/>
</dbReference>
<dbReference type="GO" id="GO:0004553">
    <property type="term" value="F:hydrolase activity, hydrolyzing O-glycosyl compounds"/>
    <property type="evidence" value="ECO:0007669"/>
    <property type="project" value="InterPro"/>
</dbReference>
<dbReference type="CDD" id="cd11304">
    <property type="entry name" value="Cadherin_repeat"/>
    <property type="match status" value="2"/>
</dbReference>
<dbReference type="InterPro" id="IPR002105">
    <property type="entry name" value="Dockerin_1_rpt"/>
</dbReference>
<dbReference type="InterPro" id="IPR018247">
    <property type="entry name" value="EF_Hand_1_Ca_BS"/>
</dbReference>
<dbReference type="EMBL" id="SJPW01000001">
    <property type="protein sequence ID" value="TWU60797.1"/>
    <property type="molecule type" value="Genomic_DNA"/>
</dbReference>
<dbReference type="Gene3D" id="2.60.40.2810">
    <property type="match status" value="1"/>
</dbReference>
<dbReference type="GO" id="GO:0005509">
    <property type="term" value="F:calcium ion binding"/>
    <property type="evidence" value="ECO:0007669"/>
    <property type="project" value="InterPro"/>
</dbReference>
<dbReference type="AlphaFoldDB" id="A0A5C6FLB2"/>
<dbReference type="RefSeq" id="WP_146454855.1">
    <property type="nucleotide sequence ID" value="NZ_SJPW01000001.1"/>
</dbReference>
<organism evidence="2 3">
    <name type="scientific">Rubripirellula tenax</name>
    <dbReference type="NCBI Taxonomy" id="2528015"/>
    <lineage>
        <taxon>Bacteria</taxon>
        <taxon>Pseudomonadati</taxon>
        <taxon>Planctomycetota</taxon>
        <taxon>Planctomycetia</taxon>
        <taxon>Pirellulales</taxon>
        <taxon>Pirellulaceae</taxon>
        <taxon>Rubripirellula</taxon>
    </lineage>
</organism>
<dbReference type="GO" id="GO:0016020">
    <property type="term" value="C:membrane"/>
    <property type="evidence" value="ECO:0007669"/>
    <property type="project" value="InterPro"/>
</dbReference>